<dbReference type="EMBL" id="LR796188">
    <property type="protein sequence ID" value="CAB4125553.1"/>
    <property type="molecule type" value="Genomic_DNA"/>
</dbReference>
<accession>A0A6J5KXA3</accession>
<dbReference type="GO" id="GO:0016998">
    <property type="term" value="P:cell wall macromolecule catabolic process"/>
    <property type="evidence" value="ECO:0007669"/>
    <property type="project" value="InterPro"/>
</dbReference>
<dbReference type="Gene3D" id="1.10.530.10">
    <property type="match status" value="1"/>
</dbReference>
<dbReference type="InterPro" id="IPR000726">
    <property type="entry name" value="Glyco_hydro_19_cat"/>
</dbReference>
<reference evidence="2" key="1">
    <citation type="submission" date="2020-04" db="EMBL/GenBank/DDBJ databases">
        <authorList>
            <person name="Chiriac C."/>
            <person name="Salcher M."/>
            <person name="Ghai R."/>
            <person name="Kavagutti S V."/>
        </authorList>
    </citation>
    <scope>NUCLEOTIDE SEQUENCE</scope>
</reference>
<dbReference type="SUPFAM" id="SSF53955">
    <property type="entry name" value="Lysozyme-like"/>
    <property type="match status" value="1"/>
</dbReference>
<feature type="domain" description="Glycoside hydrolase family 19 catalytic" evidence="1">
    <location>
        <begin position="52"/>
        <end position="170"/>
    </location>
</feature>
<proteinExistence type="predicted"/>
<dbReference type="PANTHER" id="PTHR34408">
    <property type="entry name" value="FAMILY PROTEIN, PUTATIVE-RELATED"/>
    <property type="match status" value="1"/>
</dbReference>
<evidence type="ECO:0000313" key="2">
    <source>
        <dbReference type="EMBL" id="CAB4125553.1"/>
    </source>
</evidence>
<evidence type="ECO:0000259" key="1">
    <source>
        <dbReference type="Pfam" id="PF00182"/>
    </source>
</evidence>
<organism evidence="2">
    <name type="scientific">uncultured Caudovirales phage</name>
    <dbReference type="NCBI Taxonomy" id="2100421"/>
    <lineage>
        <taxon>Viruses</taxon>
        <taxon>Duplodnaviria</taxon>
        <taxon>Heunggongvirae</taxon>
        <taxon>Uroviricota</taxon>
        <taxon>Caudoviricetes</taxon>
        <taxon>Peduoviridae</taxon>
        <taxon>Maltschvirus</taxon>
        <taxon>Maltschvirus maltsch</taxon>
    </lineage>
</organism>
<dbReference type="PANTHER" id="PTHR34408:SF1">
    <property type="entry name" value="GLYCOSYL HYDROLASE FAMILY 19 DOMAIN-CONTAINING PROTEIN HI_1415"/>
    <property type="match status" value="1"/>
</dbReference>
<sequence>MPLFFVPIYTKEHSMSLKSLQTKTGVTPDGNFGPGTMKAAMAFFKLTPIRAAHFFGQTSHETGGFVTFAENLNYSTDGLKKIFPKYFPGNLNELYAKQPEKIANRVYALRMGNGDEKSGEGYKFRGRGALQLTGKENYKAFELYLHKPEIITNPDLVATEYSFESAMFFFDKNKLWTICDKGINDEAILALTKRINGGTIGLDDRVLKTKKYYEYVK</sequence>
<protein>
    <submittedName>
        <fullName evidence="2">COG3179 Predicted chitinase</fullName>
    </submittedName>
</protein>
<dbReference type="InterPro" id="IPR023346">
    <property type="entry name" value="Lysozyme-like_dom_sf"/>
</dbReference>
<gene>
    <name evidence="2" type="ORF">UFOVP54_168</name>
</gene>
<dbReference type="Pfam" id="PF00182">
    <property type="entry name" value="Glyco_hydro_19"/>
    <property type="match status" value="1"/>
</dbReference>
<name>A0A6J5KXA3_9CAUD</name>
<dbReference type="GO" id="GO:0004568">
    <property type="term" value="F:chitinase activity"/>
    <property type="evidence" value="ECO:0007669"/>
    <property type="project" value="InterPro"/>
</dbReference>
<dbReference type="InterPro" id="IPR052354">
    <property type="entry name" value="Cell_Wall_Dynamics_Protein"/>
</dbReference>
<dbReference type="GO" id="GO:0006032">
    <property type="term" value="P:chitin catabolic process"/>
    <property type="evidence" value="ECO:0007669"/>
    <property type="project" value="InterPro"/>
</dbReference>